<accession>A0A2P2N3E0</accession>
<dbReference type="EMBL" id="GGEC01056491">
    <property type="protein sequence ID" value="MBX36975.1"/>
    <property type="molecule type" value="Transcribed_RNA"/>
</dbReference>
<evidence type="ECO:0000313" key="1">
    <source>
        <dbReference type="EMBL" id="MBX36975.1"/>
    </source>
</evidence>
<protein>
    <submittedName>
        <fullName evidence="1">Guanine nucleotide-binding protein alpha-2 subunit</fullName>
    </submittedName>
</protein>
<organism evidence="1">
    <name type="scientific">Rhizophora mucronata</name>
    <name type="common">Asiatic mangrove</name>
    <dbReference type="NCBI Taxonomy" id="61149"/>
    <lineage>
        <taxon>Eukaryota</taxon>
        <taxon>Viridiplantae</taxon>
        <taxon>Streptophyta</taxon>
        <taxon>Embryophyta</taxon>
        <taxon>Tracheophyta</taxon>
        <taxon>Spermatophyta</taxon>
        <taxon>Magnoliopsida</taxon>
        <taxon>eudicotyledons</taxon>
        <taxon>Gunneridae</taxon>
        <taxon>Pentapetalae</taxon>
        <taxon>rosids</taxon>
        <taxon>fabids</taxon>
        <taxon>Malpighiales</taxon>
        <taxon>Rhizophoraceae</taxon>
        <taxon>Rhizophora</taxon>
    </lineage>
</organism>
<sequence length="19" mass="2288">MEHTHGLLQGRMHLSLQWL</sequence>
<name>A0A2P2N3E0_RHIMU</name>
<dbReference type="AlphaFoldDB" id="A0A2P2N3E0"/>
<reference evidence="1" key="1">
    <citation type="submission" date="2018-02" db="EMBL/GenBank/DDBJ databases">
        <title>Rhizophora mucronata_Transcriptome.</title>
        <authorList>
            <person name="Meera S.P."/>
            <person name="Sreeshan A."/>
            <person name="Augustine A."/>
        </authorList>
    </citation>
    <scope>NUCLEOTIDE SEQUENCE</scope>
    <source>
        <tissue evidence="1">Leaf</tissue>
    </source>
</reference>
<proteinExistence type="predicted"/>